<dbReference type="GO" id="GO:0071036">
    <property type="term" value="P:nuclear polyadenylation-dependent snoRNA catabolic process"/>
    <property type="evidence" value="ECO:0007669"/>
    <property type="project" value="TreeGrafter"/>
</dbReference>
<dbReference type="SMART" id="SM00343">
    <property type="entry name" value="ZnF_C2HC"/>
    <property type="match status" value="4"/>
</dbReference>
<dbReference type="STRING" id="56484.A0A1Y2FKU4"/>
<keyword evidence="2" id="KW-0479">Metal-binding</keyword>
<dbReference type="GO" id="GO:0071035">
    <property type="term" value="P:nuclear polyadenylation-dependent rRNA catabolic process"/>
    <property type="evidence" value="ECO:0007669"/>
    <property type="project" value="TreeGrafter"/>
</dbReference>
<dbReference type="Proteomes" id="UP000193685">
    <property type="component" value="Unassembled WGS sequence"/>
</dbReference>
<keyword evidence="6" id="KW-0539">Nucleus</keyword>
<dbReference type="InterPro" id="IPR051644">
    <property type="entry name" value="TRAMP_AT-DNA-binding"/>
</dbReference>
<sequence>MSFNLLAKPAEEPAVALPAAALSEGGEEEVLFTVDVDKHEENDTHEARQPINDAAGPAKQATSEAEKAGDSESDAEDAEDWADISKGRYFGDPNEATDAQRCHNCKGIGHKRKDCPHSLCRTCGALDDHDTVRCPLTQRCFNCARLGHLASACPEPQRQSGSHCKECGSRSHLARSCPQIWRLYHPDVHFNADSTDWSVTPYCYNCADQGHYGDDCDLPHRTRLLEPSAFCLANEPESTKPRATQHQKQRSRGSVPQAPAAHYTETSKGSAHGSSRGNERRYTPYQRPEVVSERYPRGAPGYGSGSGGGRGRDSGGRGSDRGYGRERDSYDDRGGRQQSRGGKPYRGGMFAKNRRR</sequence>
<comment type="caution">
    <text evidence="10">The sequence shown here is derived from an EMBL/GenBank/DDBJ whole genome shotgun (WGS) entry which is preliminary data.</text>
</comment>
<dbReference type="InterPro" id="IPR001878">
    <property type="entry name" value="Znf_CCHC"/>
</dbReference>
<dbReference type="InterPro" id="IPR036875">
    <property type="entry name" value="Znf_CCHC_sf"/>
</dbReference>
<dbReference type="GeneID" id="63785733"/>
<dbReference type="GO" id="GO:0031499">
    <property type="term" value="C:TRAMP complex"/>
    <property type="evidence" value="ECO:0007669"/>
    <property type="project" value="TreeGrafter"/>
</dbReference>
<evidence type="ECO:0000256" key="6">
    <source>
        <dbReference type="ARBA" id="ARBA00023242"/>
    </source>
</evidence>
<organism evidence="10 11">
    <name type="scientific">Protomyces lactucae-debilis</name>
    <dbReference type="NCBI Taxonomy" id="2754530"/>
    <lineage>
        <taxon>Eukaryota</taxon>
        <taxon>Fungi</taxon>
        <taxon>Dikarya</taxon>
        <taxon>Ascomycota</taxon>
        <taxon>Taphrinomycotina</taxon>
        <taxon>Taphrinomycetes</taxon>
        <taxon>Taphrinales</taxon>
        <taxon>Protomycetaceae</taxon>
        <taxon>Protomyces</taxon>
    </lineage>
</organism>
<dbReference type="RefSeq" id="XP_040726121.1">
    <property type="nucleotide sequence ID" value="XM_040869134.1"/>
</dbReference>
<dbReference type="PROSITE" id="PS50158">
    <property type="entry name" value="ZF_CCHC"/>
    <property type="match status" value="4"/>
</dbReference>
<feature type="domain" description="CCHC-type" evidence="9">
    <location>
        <begin position="203"/>
        <end position="216"/>
    </location>
</feature>
<feature type="compositionally biased region" description="Gly residues" evidence="8">
    <location>
        <begin position="300"/>
        <end position="309"/>
    </location>
</feature>
<feature type="region of interest" description="Disordered" evidence="8">
    <location>
        <begin position="34"/>
        <end position="79"/>
    </location>
</feature>
<dbReference type="GO" id="GO:0071037">
    <property type="term" value="P:nuclear polyadenylation-dependent snRNA catabolic process"/>
    <property type="evidence" value="ECO:0007669"/>
    <property type="project" value="TreeGrafter"/>
</dbReference>
<dbReference type="OMA" id="YCGSMDD"/>
<feature type="compositionally biased region" description="Polar residues" evidence="8">
    <location>
        <begin position="264"/>
        <end position="276"/>
    </location>
</feature>
<evidence type="ECO:0000313" key="10">
    <source>
        <dbReference type="EMBL" id="ORY83826.1"/>
    </source>
</evidence>
<keyword evidence="11" id="KW-1185">Reference proteome</keyword>
<protein>
    <recommendedName>
        <fullName evidence="9">CCHC-type domain-containing protein</fullName>
    </recommendedName>
</protein>
<feature type="compositionally biased region" description="Basic and acidic residues" evidence="8">
    <location>
        <begin position="35"/>
        <end position="48"/>
    </location>
</feature>
<comment type="subcellular location">
    <subcellularLocation>
        <location evidence="1">Nucleus</location>
    </subcellularLocation>
</comment>
<keyword evidence="4 7" id="KW-0863">Zinc-finger</keyword>
<dbReference type="PANTHER" id="PTHR46543:SF1">
    <property type="entry name" value="ZINC FINGER CCHC DOMAIN-CONTAINING PROTEIN 7"/>
    <property type="match status" value="1"/>
</dbReference>
<dbReference type="OrthoDB" id="7608935at2759"/>
<feature type="domain" description="CCHC-type" evidence="9">
    <location>
        <begin position="164"/>
        <end position="179"/>
    </location>
</feature>
<feature type="domain" description="CCHC-type" evidence="9">
    <location>
        <begin position="139"/>
        <end position="155"/>
    </location>
</feature>
<dbReference type="GO" id="GO:0008270">
    <property type="term" value="F:zinc ion binding"/>
    <property type="evidence" value="ECO:0007669"/>
    <property type="project" value="UniProtKB-KW"/>
</dbReference>
<dbReference type="GO" id="GO:0071039">
    <property type="term" value="P:nuclear polyadenylation-dependent CUT catabolic process"/>
    <property type="evidence" value="ECO:0007669"/>
    <property type="project" value="TreeGrafter"/>
</dbReference>
<accession>A0A1Y2FKU4</accession>
<reference evidence="10 11" key="1">
    <citation type="submission" date="2016-07" db="EMBL/GenBank/DDBJ databases">
        <title>Pervasive Adenine N6-methylation of Active Genes in Fungi.</title>
        <authorList>
            <consortium name="DOE Joint Genome Institute"/>
            <person name="Mondo S.J."/>
            <person name="Dannebaum R.O."/>
            <person name="Kuo R.C."/>
            <person name="Labutti K."/>
            <person name="Haridas S."/>
            <person name="Kuo A."/>
            <person name="Salamov A."/>
            <person name="Ahrendt S.R."/>
            <person name="Lipzen A."/>
            <person name="Sullivan W."/>
            <person name="Andreopoulos W.B."/>
            <person name="Clum A."/>
            <person name="Lindquist E."/>
            <person name="Daum C."/>
            <person name="Ramamoorthy G.K."/>
            <person name="Gryganskyi A."/>
            <person name="Culley D."/>
            <person name="Magnuson J.K."/>
            <person name="James T.Y."/>
            <person name="O'Malley M.A."/>
            <person name="Stajich J.E."/>
            <person name="Spatafora J.W."/>
            <person name="Visel A."/>
            <person name="Grigoriev I.V."/>
        </authorList>
    </citation>
    <scope>NUCLEOTIDE SEQUENCE [LARGE SCALE GENOMIC DNA]</scope>
    <source>
        <strain evidence="10 11">12-1054</strain>
    </source>
</reference>
<name>A0A1Y2FKU4_PROLT</name>
<dbReference type="GO" id="GO:0071031">
    <property type="term" value="P:nuclear mRNA surveillance of mRNA 3'-end processing"/>
    <property type="evidence" value="ECO:0007669"/>
    <property type="project" value="TreeGrafter"/>
</dbReference>
<feature type="domain" description="CCHC-type" evidence="9">
    <location>
        <begin position="101"/>
        <end position="116"/>
    </location>
</feature>
<feature type="compositionally biased region" description="Basic and acidic residues" evidence="8">
    <location>
        <begin position="310"/>
        <end position="335"/>
    </location>
</feature>
<evidence type="ECO:0000313" key="11">
    <source>
        <dbReference type="Proteomes" id="UP000193685"/>
    </source>
</evidence>
<evidence type="ECO:0000256" key="7">
    <source>
        <dbReference type="PROSITE-ProRule" id="PRU00047"/>
    </source>
</evidence>
<dbReference type="Gene3D" id="4.10.60.10">
    <property type="entry name" value="Zinc finger, CCHC-type"/>
    <property type="match status" value="2"/>
</dbReference>
<dbReference type="Pfam" id="PF00098">
    <property type="entry name" value="zf-CCHC"/>
    <property type="match status" value="3"/>
</dbReference>
<evidence type="ECO:0000256" key="3">
    <source>
        <dbReference type="ARBA" id="ARBA00022737"/>
    </source>
</evidence>
<evidence type="ECO:0000256" key="1">
    <source>
        <dbReference type="ARBA" id="ARBA00004123"/>
    </source>
</evidence>
<dbReference type="GO" id="GO:0071038">
    <property type="term" value="P:TRAMP-dependent tRNA surveillance pathway"/>
    <property type="evidence" value="ECO:0007669"/>
    <property type="project" value="TreeGrafter"/>
</dbReference>
<evidence type="ECO:0000256" key="2">
    <source>
        <dbReference type="ARBA" id="ARBA00022723"/>
    </source>
</evidence>
<dbReference type="AlphaFoldDB" id="A0A1Y2FKU4"/>
<feature type="region of interest" description="Disordered" evidence="8">
    <location>
        <begin position="233"/>
        <end position="356"/>
    </location>
</feature>
<dbReference type="PANTHER" id="PTHR46543">
    <property type="entry name" value="ZINC FINGER CCHC DOMAIN-CONTAINING PROTEIN 7"/>
    <property type="match status" value="1"/>
</dbReference>
<evidence type="ECO:0000256" key="5">
    <source>
        <dbReference type="ARBA" id="ARBA00022833"/>
    </source>
</evidence>
<dbReference type="EMBL" id="MCFI01000007">
    <property type="protein sequence ID" value="ORY83826.1"/>
    <property type="molecule type" value="Genomic_DNA"/>
</dbReference>
<keyword evidence="3" id="KW-0677">Repeat</keyword>
<evidence type="ECO:0000256" key="4">
    <source>
        <dbReference type="ARBA" id="ARBA00022771"/>
    </source>
</evidence>
<evidence type="ECO:0000259" key="9">
    <source>
        <dbReference type="PROSITE" id="PS50158"/>
    </source>
</evidence>
<evidence type="ECO:0000256" key="8">
    <source>
        <dbReference type="SAM" id="MobiDB-lite"/>
    </source>
</evidence>
<dbReference type="GO" id="GO:0003723">
    <property type="term" value="F:RNA binding"/>
    <property type="evidence" value="ECO:0007669"/>
    <property type="project" value="TreeGrafter"/>
</dbReference>
<dbReference type="SUPFAM" id="SSF57756">
    <property type="entry name" value="Retrovirus zinc finger-like domains"/>
    <property type="match status" value="1"/>
</dbReference>
<keyword evidence="5" id="KW-0862">Zinc</keyword>
<gene>
    <name evidence="10" type="ORF">BCR37DRAFT_378837</name>
</gene>
<proteinExistence type="predicted"/>